<gene>
    <name evidence="1" type="ORF">ASZ90_009332</name>
</gene>
<comment type="caution">
    <text evidence="1">The sequence shown here is derived from an EMBL/GenBank/DDBJ whole genome shotgun (WGS) entry which is preliminary data.</text>
</comment>
<evidence type="ECO:0000313" key="1">
    <source>
        <dbReference type="EMBL" id="KUG20924.1"/>
    </source>
</evidence>
<accession>A0A0W8FJ38</accession>
<protein>
    <submittedName>
        <fullName evidence="1">Uncharacterized protein</fullName>
    </submittedName>
</protein>
<proteinExistence type="predicted"/>
<dbReference type="AlphaFoldDB" id="A0A0W8FJ38"/>
<dbReference type="EMBL" id="LNQE01001127">
    <property type="protein sequence ID" value="KUG20924.1"/>
    <property type="molecule type" value="Genomic_DNA"/>
</dbReference>
<sequence>MERKYVLGISMLLLAGVVLLFVSALAGSISEGVVEYKGISGTKGGSVHSILLNRPIDDEPWILVKDRSFEQFFTEDATNAVINESVEHALQMDYVDVTYIVAIRNDPEAAGVQPYTVDRNTFNGLAIGNTVSYLHTNEKGAPAVIRVLSVS</sequence>
<reference evidence="1" key="1">
    <citation type="journal article" date="2015" name="Proc. Natl. Acad. Sci. U.S.A.">
        <title>Networks of energetic and metabolic interactions define dynamics in microbial communities.</title>
        <authorList>
            <person name="Embree M."/>
            <person name="Liu J.K."/>
            <person name="Al-Bassam M.M."/>
            <person name="Zengler K."/>
        </authorList>
    </citation>
    <scope>NUCLEOTIDE SEQUENCE</scope>
</reference>
<name>A0A0W8FJ38_9ZZZZ</name>
<organism evidence="1">
    <name type="scientific">hydrocarbon metagenome</name>
    <dbReference type="NCBI Taxonomy" id="938273"/>
    <lineage>
        <taxon>unclassified sequences</taxon>
        <taxon>metagenomes</taxon>
        <taxon>ecological metagenomes</taxon>
    </lineage>
</organism>